<dbReference type="InterPro" id="IPR036514">
    <property type="entry name" value="SGNH_hydro_sf"/>
</dbReference>
<dbReference type="EMBL" id="JACHJQ010000008">
    <property type="protein sequence ID" value="MBB4910864.1"/>
    <property type="molecule type" value="Genomic_DNA"/>
</dbReference>
<dbReference type="Gene3D" id="3.40.50.1110">
    <property type="entry name" value="SGNH hydrolase"/>
    <property type="match status" value="2"/>
</dbReference>
<dbReference type="Pfam" id="PF13472">
    <property type="entry name" value="Lipase_GDSL_2"/>
    <property type="match status" value="2"/>
</dbReference>
<dbReference type="CDD" id="cd01830">
    <property type="entry name" value="XynE_like"/>
    <property type="match status" value="2"/>
</dbReference>
<dbReference type="InterPro" id="IPR053140">
    <property type="entry name" value="GDSL_Rv0518-like"/>
</dbReference>
<proteinExistence type="predicted"/>
<organism evidence="3 4">
    <name type="scientific">Actinophytocola algeriensis</name>
    <dbReference type="NCBI Taxonomy" id="1768010"/>
    <lineage>
        <taxon>Bacteria</taxon>
        <taxon>Bacillati</taxon>
        <taxon>Actinomycetota</taxon>
        <taxon>Actinomycetes</taxon>
        <taxon>Pseudonocardiales</taxon>
        <taxon>Pseudonocardiaceae</taxon>
    </lineage>
</organism>
<keyword evidence="1" id="KW-0732">Signal</keyword>
<evidence type="ECO:0000256" key="1">
    <source>
        <dbReference type="SAM" id="SignalP"/>
    </source>
</evidence>
<dbReference type="SUPFAM" id="SSF52266">
    <property type="entry name" value="SGNH hydrolase"/>
    <property type="match status" value="2"/>
</dbReference>
<comment type="caution">
    <text evidence="3">The sequence shown here is derived from an EMBL/GenBank/DDBJ whole genome shotgun (WGS) entry which is preliminary data.</text>
</comment>
<keyword evidence="4" id="KW-1185">Reference proteome</keyword>
<evidence type="ECO:0000259" key="2">
    <source>
        <dbReference type="Pfam" id="PF13472"/>
    </source>
</evidence>
<dbReference type="RefSeq" id="WP_311771421.1">
    <property type="nucleotide sequence ID" value="NZ_JACHJQ010000008.1"/>
</dbReference>
<dbReference type="Proteomes" id="UP000520767">
    <property type="component" value="Unassembled WGS sequence"/>
</dbReference>
<sequence>MSYVRRAAMASGVVLAMVFGVLGSTSPAAGAGPAAPPGDWVGTWASSASGTVPNVGTGYADRTIRNVVHTSVGGSRVRVGLTNVLGTAAVRMDAVTVAVAARPDAADAVEGTMRVVTFGGASSFTIPAGGEVLSDPVSLAVPEDGDLLVSVYTPLPSGPVTYHQVANQTSYLSQAGDHAADAGGAAFTEQVGFWPYVGSVDVQGRAEGTVVAFGDSITDGNGSTRNANHRWPDYLADRLIAAPGPARTGVVNAGISSNRLLNSTWNPNALSRLDRDALSVPGASAMVVLLGINDIGGQPQHRDPAPIIAALRQVAAQGKAKGLRVIGGTLTPFAGSSNYTEELEGVRLAVNEFVRHGGAFDAVADFDAALRDPADPHRLRAEYDSGDHLHPEDAGYRAMAGAVRLDQLRPGRTGDWVGTWHTAMAQRLPGTDQGLPNHSIRNIVHTSVGGRAARIRLSNVYGTVPVTMGRVTLAVAARPTAPDAVAGTMRAVTFDGAPSVTIPAGAEVLSDPVSLAVPEDGDLLVTVFTPDPSGPVTAHPRAYQTSFLTSGGDHAADERGSAFTTPTPAWHYVTAVEVDAPAVDGAVVAFGDSITDGDKSTTSANVRWPDVLADRLAARPGPTRLSVVNSGISANRILDSTTGIGGPNAFARLTRDMLAPTGARTVILLEGINDIGNLAHPDPVALSAALRQVAAQAHAAGLRIVGGTITPFKGWRSYNDERESVRQAVNDFIRTSGVFDAVIDFDAAVRDPADPQRIAPAYDSGDHLHPSDAGYRAMAEEIDLRVLR</sequence>
<dbReference type="PANTHER" id="PTHR43784:SF2">
    <property type="entry name" value="GDSL-LIKE LIPASE_ACYLHYDROLASE, PUTATIVE (AFU_ORTHOLOGUE AFUA_2G00820)-RELATED"/>
    <property type="match status" value="1"/>
</dbReference>
<gene>
    <name evidence="3" type="ORF">FHR82_007123</name>
</gene>
<accession>A0A7W7QCP6</accession>
<name>A0A7W7QCP6_9PSEU</name>
<evidence type="ECO:0000313" key="3">
    <source>
        <dbReference type="EMBL" id="MBB4910864.1"/>
    </source>
</evidence>
<feature type="domain" description="SGNH hydrolase-type esterase" evidence="2">
    <location>
        <begin position="212"/>
        <end position="398"/>
    </location>
</feature>
<feature type="chain" id="PRO_5030663800" evidence="1">
    <location>
        <begin position="31"/>
        <end position="788"/>
    </location>
</feature>
<evidence type="ECO:0000313" key="4">
    <source>
        <dbReference type="Proteomes" id="UP000520767"/>
    </source>
</evidence>
<feature type="domain" description="SGNH hydrolase-type esterase" evidence="2">
    <location>
        <begin position="589"/>
        <end position="777"/>
    </location>
</feature>
<dbReference type="PANTHER" id="PTHR43784">
    <property type="entry name" value="GDSL-LIKE LIPASE/ACYLHYDROLASE, PUTATIVE (AFU_ORTHOLOGUE AFUA_2G00820)-RELATED"/>
    <property type="match status" value="1"/>
</dbReference>
<protein>
    <submittedName>
        <fullName evidence="3">Lysophospholipase L1-like esterase</fullName>
    </submittedName>
</protein>
<dbReference type="InterPro" id="IPR013830">
    <property type="entry name" value="SGNH_hydro"/>
</dbReference>
<dbReference type="AlphaFoldDB" id="A0A7W7QCP6"/>
<reference evidence="3 4" key="1">
    <citation type="submission" date="2020-08" db="EMBL/GenBank/DDBJ databases">
        <title>Genomic Encyclopedia of Type Strains, Phase III (KMG-III): the genomes of soil and plant-associated and newly described type strains.</title>
        <authorList>
            <person name="Whitman W."/>
        </authorList>
    </citation>
    <scope>NUCLEOTIDE SEQUENCE [LARGE SCALE GENOMIC DNA]</scope>
    <source>
        <strain evidence="3 4">CECT 8960</strain>
    </source>
</reference>
<feature type="signal peptide" evidence="1">
    <location>
        <begin position="1"/>
        <end position="30"/>
    </location>
</feature>